<name>A0A9P0HNV1_NEZVI</name>
<reference evidence="1" key="1">
    <citation type="submission" date="2022-01" db="EMBL/GenBank/DDBJ databases">
        <authorList>
            <person name="King R."/>
        </authorList>
    </citation>
    <scope>NUCLEOTIDE SEQUENCE</scope>
</reference>
<keyword evidence="2" id="KW-1185">Reference proteome</keyword>
<protein>
    <submittedName>
        <fullName evidence="1">Uncharacterized protein</fullName>
    </submittedName>
</protein>
<sequence length="32" mass="3703">MEVLMFSAQPGMHNGFRWRLCCGSHHCRLKLG</sequence>
<evidence type="ECO:0000313" key="2">
    <source>
        <dbReference type="Proteomes" id="UP001152798"/>
    </source>
</evidence>
<evidence type="ECO:0000313" key="1">
    <source>
        <dbReference type="EMBL" id="CAH1405112.1"/>
    </source>
</evidence>
<dbReference type="Proteomes" id="UP001152798">
    <property type="component" value="Chromosome 6"/>
</dbReference>
<accession>A0A9P0HNV1</accession>
<dbReference type="AlphaFoldDB" id="A0A9P0HNV1"/>
<proteinExistence type="predicted"/>
<organism evidence="1 2">
    <name type="scientific">Nezara viridula</name>
    <name type="common">Southern green stink bug</name>
    <name type="synonym">Cimex viridulus</name>
    <dbReference type="NCBI Taxonomy" id="85310"/>
    <lineage>
        <taxon>Eukaryota</taxon>
        <taxon>Metazoa</taxon>
        <taxon>Ecdysozoa</taxon>
        <taxon>Arthropoda</taxon>
        <taxon>Hexapoda</taxon>
        <taxon>Insecta</taxon>
        <taxon>Pterygota</taxon>
        <taxon>Neoptera</taxon>
        <taxon>Paraneoptera</taxon>
        <taxon>Hemiptera</taxon>
        <taxon>Heteroptera</taxon>
        <taxon>Panheteroptera</taxon>
        <taxon>Pentatomomorpha</taxon>
        <taxon>Pentatomoidea</taxon>
        <taxon>Pentatomidae</taxon>
        <taxon>Pentatominae</taxon>
        <taxon>Nezara</taxon>
    </lineage>
</organism>
<dbReference type="EMBL" id="OV725082">
    <property type="protein sequence ID" value="CAH1405112.1"/>
    <property type="molecule type" value="Genomic_DNA"/>
</dbReference>
<gene>
    <name evidence="1" type="ORF">NEZAVI_LOCUS13396</name>
</gene>